<feature type="domain" description="Fibronectin type-III" evidence="17">
    <location>
        <begin position="2852"/>
        <end position="2942"/>
    </location>
</feature>
<evidence type="ECO:0000256" key="14">
    <source>
        <dbReference type="SAM" id="SignalP"/>
    </source>
</evidence>
<name>A0A8J1JE62_XENTR</name>
<keyword evidence="18" id="KW-1185">Reference proteome</keyword>
<feature type="domain" description="Fibronectin type-III" evidence="17">
    <location>
        <begin position="2211"/>
        <end position="2302"/>
    </location>
</feature>
<feature type="domain" description="Fibronectin type-III" evidence="17">
    <location>
        <begin position="3217"/>
        <end position="3308"/>
    </location>
</feature>
<comment type="subcellular location">
    <subcellularLocation>
        <location evidence="1">Membrane</location>
        <topology evidence="1">Single-pass type I membrane protein</topology>
    </subcellularLocation>
</comment>
<feature type="domain" description="Fibronectin type-III" evidence="17">
    <location>
        <begin position="2304"/>
        <end position="2393"/>
    </location>
</feature>
<dbReference type="Pfam" id="PF00102">
    <property type="entry name" value="Y_phosphatase"/>
    <property type="match status" value="1"/>
</dbReference>
<dbReference type="SMART" id="SM00194">
    <property type="entry name" value="PTPc"/>
    <property type="match status" value="1"/>
</dbReference>
<feature type="domain" description="Fibronectin type-III" evidence="17">
    <location>
        <begin position="2487"/>
        <end position="2576"/>
    </location>
</feature>
<feature type="domain" description="Fibronectin type-III" evidence="17">
    <location>
        <begin position="1572"/>
        <end position="1661"/>
    </location>
</feature>
<keyword evidence="4 14" id="KW-0732">Signal</keyword>
<feature type="domain" description="Fibronectin type-III" evidence="17">
    <location>
        <begin position="378"/>
        <end position="472"/>
    </location>
</feature>
<evidence type="ECO:0000313" key="20">
    <source>
        <dbReference type="Xenbase" id="XB-GENE-29088163"/>
    </source>
</evidence>
<evidence type="ECO:0000256" key="12">
    <source>
        <dbReference type="ARBA" id="ARBA00051722"/>
    </source>
</evidence>
<dbReference type="SUPFAM" id="SSF49265">
    <property type="entry name" value="Fibronectin type III"/>
    <property type="match status" value="21"/>
</dbReference>
<feature type="domain" description="Fibronectin type-III" evidence="17">
    <location>
        <begin position="1389"/>
        <end position="1478"/>
    </location>
</feature>
<dbReference type="InterPro" id="IPR003595">
    <property type="entry name" value="Tyr_Pase_cat"/>
</dbReference>
<evidence type="ECO:0000313" key="18">
    <source>
        <dbReference type="Proteomes" id="UP000008143"/>
    </source>
</evidence>
<feature type="transmembrane region" description="Helical" evidence="13">
    <location>
        <begin position="3831"/>
        <end position="3853"/>
    </location>
</feature>
<feature type="domain" description="Tyrosine specific protein phosphatases" evidence="16">
    <location>
        <begin position="4074"/>
        <end position="4147"/>
    </location>
</feature>
<feature type="domain" description="Fibronectin type-III" evidence="17">
    <location>
        <begin position="3583"/>
        <end position="3676"/>
    </location>
</feature>
<evidence type="ECO:0000256" key="3">
    <source>
        <dbReference type="ARBA" id="ARBA00022692"/>
    </source>
</evidence>
<dbReference type="PROSITE" id="PS50056">
    <property type="entry name" value="TYR_PHOSPHATASE_2"/>
    <property type="match status" value="1"/>
</dbReference>
<sequence>MGQLGPLLLLLTAALLLREVPGQCDVTDAADCNAVSIVSTTCQITVGDPAENVTIQSVQYLNGTTVPQSEITNNTVSNLTPGSQYVIVYGNSSLNCCQSITTYPERIPSANVTVRNNKSTNFLEVLWVPPPGNVELYVISLISTDTSYAAQWNQSKSDPPVVFRDLLPGREFNVTIQTVSGNLSNTSLPITQATYPSAPGPWISYSSTTTSISLNWTQPQNMTGAQYSFNVTYSILPGTVYSLNPGNQSSVQIPNLQSGTNYSIQIVTVGVLGYQSDPISISLYTNPERIPSANVTVRNNKSTNFLEVLWVPLPVNVELYVVSLISTDTSYAAQWNQSKSDPPVVFRDLLPGREFNVTIQTVSGNLSNTSLPITQATYPSAPGLWISYSSTTTSISLNWTQPQNMTGAQYSFNVTYSISPGTVYSLYPGNQSSVQIPNLQSGTNYSIQIVTVGVLGYQSDPISLSLYTNPERIPSANVTVRNNKSTNFLEVLWVPPPGNVELYVVSLISTDTSYAAQWNQSKSDPPVVFRGLLPGREFNVTIQTVSGNLSNTSLPITQATYPSAPGPWISYSSTTTSISLNWTQPQNMTGAQYSFNVTYSISSGTVYSLNPGNQSSVQIPNLQSGTNYSIQIVTVGVLGYQSDPISISLYTKPERIPSANVTVRNNKSTNFLEVLWVPPPGNVELYVVSLISTDTSYAAQWNQSKSDPPVVFRDLLPGREFNVTIQTVSGNLSNTSLPITQATYPSAPGPWISYSSTTTSISLNWTQPQNMTGAQYSFNITYSISSGTVYSLNPGNQSSVQIPNLQSGTNYSIQIVTVGVLGYQSDPISISLYTNPERIPSANVTVRNNKSTNFLEVLWVPPPGKVELYVVSLISTDSSYAAQWNQSKSDPPVVFRGLLPGREFNVTIQTVSGNLSNTSLPITQATYPSAPGLWISYSSTTTSISLNWTQPENMTGAQYSFNVTYSISPGTVYSLYPGNQSSVQIPNLQSGTNYSIQIVTVGVLGYQSDPISISLYTNPERIPSANVTVRNNKSTNFLEVLWVPPPGNVELYVISLISTDTSYAAQWNQNTTDPPVVFRGLLPGREFNVTIQTVSGNLSNTSLPITQATYPSAPGPWISYSSTTTSISLNWTQPQNMTGAQYSFNVTYSNSSGTVYSLNPGNQSCVQIPNLQSGTNYSIQIVTVGVLGYQSDPISISLYTNPERIPSANVTVRNNKSTNFLEVLWVPPPGKVELYVVSLISTDSSYAAQWNQSKSDPPVVFRGLLPGREFNVTIQTVSGNLSNTSLPITQATYPSAPGPWISYSSTTTSISLNWTQPQNMTGAQYSFNVTYSILPGTVYSLNPGNQSSVQIPNLQSGTNYSIRIVTVGVLGYQSDPISISLYTNPERIPSANVTVRNNKSTNFLEVLWVPPPGNVELYVVSLISTDTSYAAQWNQSKSDPPVVFRDLLPGREFNVTIQTVSGNLSNTSLPITQATYPSAPGPWISYSSTTTSISLNWTQPQNMTGAQYSFNVSYSNSSGTVYLLYPGNQSSVQIPNLQSGTNYSIQIVTVGVLGYQSDPISISLYTNPERIPSANVTVRNNKSTNFLEVLWVPPPGNVELYVVSIISTDTSYVAQWNQSKSDPPVVFRDLLPGREFNVTIQTVSRNLSNTSLPITQATYPSAPGPWISYSSTTTSISLNWTQPQNMTGTQYSFNVTYSISPGTVYSLYPGNQSSVQIPNLQSGTNYSIRIVTVGVLGYQSDPISISLYTNPERIPSANVTVRNNKSTNFLEVLWVPPPGNVELYVISLISTDTSYAAQWNQSKSAPPVVFRDLLPGREFNVTIQTVSGNLSNTSLPITQATYPSAPGPWISYSSTTTSISLSWTQPQNMTGAQYSFNVTYSISPGTVYSLNPGNQSSVQIPNLQSGTNYSIQIVTVGVLGYQSDPISISLYTNPERIPSANVTVINNKSTNFLEVLWVPPPGNVELYVVSLISTDTSYAAQWNQSKSDPPVVFRGLLPGREFNVTIQTVSGNLSNTSLPITQATYPSAPGPWISYSSTTTSISLNWTQPQNMTGAQYSFNVTYSILPGTVYSLYPGNQSSVQIPNLQSGTNYSIQIVTVGVLGYQSDPISISLYTKPERIPSANVTVRNNKSTNFLEVLWVPPPGNVELYVVSLISTDTSYAAQWNQSKSDPPVVFRGLLPGREFNVTIQTVSGNLSNTSLPITQATYPSAPGPWISYSSTTTSISLNWTQPQNMTGAQYSFNVTYSISPGTVYSLYPGNQSSVQIPNLQSGTNYSIRIVTVGVLGYQSDPISISLYTNPERIPSANVTVRNNKSTNFLEVLWVPPPGNVELYVISLISTDTSYAAQWNQSKSDPPVVFRGLLPGREFNVTIQTVSGNLSNTSLPITQATYPSAPGPWISYSSTTTSISLNWTQPQNMTGAQYSFNVTYSILPGTVYSLYPGNQSSVQIPNLQSGTNYSIQIVTVGVLGYQSDPISISLYTKPERIPSANVTVRNNKSTNFLEVLWVPPPGKVELYVVSLISTDTSYAAQWNQNATGPPVVFRDLLPGREFNVTIQTVSGNLSNTSLPITQATYPSAPGPWISYSSTTTSISLNWTQPQNMTGAQYSFNVTYSISPITVYSLNPGNQSSVQIPNLQSGTNYSIQIVTVGVLGYQSDPISISLYTNPERIPSANVTVRNNKSTNFLEVLWVPLPVNVELYVVSLISTDTSYAAQWNQSKSDPPVVFRGLLPGREFNVTIQTVSGNLSNTSLPITQATYPSAPGPWISYSSTTTSISLNWTQPQNMTGAQYSFNVTYSILPGTVYSLYPGNQSSVQIPNLQSGTNYSIQIVTVGVLGYQSDPISISLYTNPSAPGPWISYSSTTTSISLNWTQPQNMTGAQYSFNVTYSISPGTVYSLNPGNESCVQIPNLQSGTNYSIQIVTVGVLGYQSDPISISLYTNPERIPSANVTVRNNKSTNFLEVLWVPPPGNVELYVVSLISTDSSYAAQWNQSKSAPPVVFRGLLPGREFNVTIQTVSGNLSNTSLPITQATYPSAPGPWISYSSTTTSISLNWTQPQNMTGAQYSFNVTYSMSPITVYSLYPGNQSSVQIPNLQSGTNYSIQIVTVGVLGYQSDPISISLYTNPERIPSANVTVRNNKSTNFLEVLWVLPPGKVELYVVSLISTDSSYAAQWNQNTTDPPVVFRGLLPGREFNVTIQTVSGNLSNTSLPITQATYPSAPGPWISYSSTTTSISLNWTQPQNMTGAQYSFNVTYSILPGTVYSLNPVIQSSVQIPNLQSGTNYSIQIVTVGVLGYQSDPISISLYTNPERIPSANVTVRNNKSTNFLEVLWVPPPGKVELYVISLISTDTSYAAQWNQSKSDPPVVFRGLLPGREFNVTIQTVSGNLSNTSLPITQATYPSAPGSWISYSSTTTSISLNWTQPQNMTGTQYSFNVTYSNSSGTVYSLYPGNQSSVQIPNLQSGTNYSIQIVTVGVLGYQSDPISISLYTNPERIPSANVTVRNNKSTNFLEVLWVPPPGNVELYVVSLISTDTSYAAQWNQNTSAPPVVFRGLLPGREFNVTIQTVSGNLSNTSLPITQATYPSAPGPWISNSSTTTSISLNWTQPQNMTGAQYSFNVTYSILPGTVYSLNPGNQSSVQIPNLQSGTNYSIQIVTVGVLGYQSDPISISLYTIPTPGAPASVPSSSLSPTEISYTFSAFSSIPGLIKAYAVIVTTDSNAGSPPSGILSKTYYDFKNKDTNAYVSQIKEFGQRNGRSAGQDTYTVTIGDNSTTRGYYNGPLQPGTSYRLAVAGFTNILFDNNSRVIESLSSVATTQYSSPITTAPLAQQDPGPIVGAVVGSILGATVIAILAFFIWRRRRHQEKGENVPFSSIKQAKTSQPIPKSGFEAHFRKQQANTNLGFSEEYEKFSSVGISQPKEASELPENKAKNRYNNVLPYDHSRVKLSAPNHQTEDYINANYMPGYMTSREFIAAQGPLPNTVTDFWRMIWEKNISAAVMLTRCVELGKVKCEQYWPSSGQKEFGDISVSLIEESVQPEWVIRDFTVTHKRENRSKHVRHFHFTAWPDHGVPKTTDVLIGFRNLLWDYVKLSPPNSPVLVHCSAGVGRTGTLIALDRIMKQIDKEDAVDVFGTVHSLRVHRVLMVQTENQYIFLNQCALDAIRAQRANQPDLIYQNSSAIYENVSRSLRLGNSRV</sequence>
<feature type="domain" description="Fibronectin type-III" evidence="17">
    <location>
        <begin position="1938"/>
        <end position="2027"/>
    </location>
</feature>
<dbReference type="InterPro" id="IPR029021">
    <property type="entry name" value="Prot-tyrosine_phosphatase-like"/>
</dbReference>
<evidence type="ECO:0000256" key="8">
    <source>
        <dbReference type="ARBA" id="ARBA00022989"/>
    </source>
</evidence>
<feature type="domain" description="Fibronectin type-III" evidence="17">
    <location>
        <begin position="2670"/>
        <end position="2759"/>
    </location>
</feature>
<evidence type="ECO:0000256" key="6">
    <source>
        <dbReference type="ARBA" id="ARBA00022801"/>
    </source>
</evidence>
<feature type="domain" description="Fibronectin type-III" evidence="17">
    <location>
        <begin position="657"/>
        <end position="746"/>
    </location>
</feature>
<dbReference type="GeneID" id="101734942"/>
<evidence type="ECO:0000256" key="4">
    <source>
        <dbReference type="ARBA" id="ARBA00022729"/>
    </source>
</evidence>
<keyword evidence="10" id="KW-0325">Glycoprotein</keyword>
<feature type="chain" id="PRO_5035216977" description="protein-tyrosine-phosphatase" evidence="14">
    <location>
        <begin position="23"/>
        <end position="4190"/>
    </location>
</feature>
<feature type="domain" description="Fibronectin type-III" evidence="17">
    <location>
        <begin position="3493"/>
        <end position="3582"/>
    </location>
</feature>
<comment type="catalytic activity">
    <reaction evidence="12">
        <text>O-phospho-L-tyrosyl-[protein] + H2O = L-tyrosyl-[protein] + phosphate</text>
        <dbReference type="Rhea" id="RHEA:10684"/>
        <dbReference type="Rhea" id="RHEA-COMP:10136"/>
        <dbReference type="Rhea" id="RHEA-COMP:20101"/>
        <dbReference type="ChEBI" id="CHEBI:15377"/>
        <dbReference type="ChEBI" id="CHEBI:43474"/>
        <dbReference type="ChEBI" id="CHEBI:46858"/>
        <dbReference type="ChEBI" id="CHEBI:61978"/>
        <dbReference type="EC" id="3.1.3.48"/>
    </reaction>
</comment>
<dbReference type="Proteomes" id="UP000008143">
    <property type="component" value="Chromosome 4"/>
</dbReference>
<dbReference type="FunFam" id="2.60.40.10:FF:000369">
    <property type="entry name" value="Protein tyrosine phosphatase, receptor type B"/>
    <property type="match status" value="1"/>
</dbReference>
<evidence type="ECO:0000256" key="7">
    <source>
        <dbReference type="ARBA" id="ARBA00022912"/>
    </source>
</evidence>
<organism evidence="18 19">
    <name type="scientific">Xenopus tropicalis</name>
    <name type="common">Western clawed frog</name>
    <name type="synonym">Silurana tropicalis</name>
    <dbReference type="NCBI Taxonomy" id="8364"/>
    <lineage>
        <taxon>Eukaryota</taxon>
        <taxon>Metazoa</taxon>
        <taxon>Chordata</taxon>
        <taxon>Craniata</taxon>
        <taxon>Vertebrata</taxon>
        <taxon>Euteleostomi</taxon>
        <taxon>Amphibia</taxon>
        <taxon>Batrachia</taxon>
        <taxon>Anura</taxon>
        <taxon>Pipoidea</taxon>
        <taxon>Pipidae</taxon>
        <taxon>Xenopodinae</taxon>
        <taxon>Xenopus</taxon>
        <taxon>Silurana</taxon>
    </lineage>
</organism>
<dbReference type="GO" id="GO:0032502">
    <property type="term" value="P:developmental process"/>
    <property type="evidence" value="ECO:0007669"/>
    <property type="project" value="UniProtKB-ARBA"/>
</dbReference>
<feature type="domain" description="Fibronectin type-III" evidence="17">
    <location>
        <begin position="1845"/>
        <end position="1936"/>
    </location>
</feature>
<evidence type="ECO:0000256" key="1">
    <source>
        <dbReference type="ARBA" id="ARBA00004479"/>
    </source>
</evidence>
<dbReference type="GO" id="GO:0043235">
    <property type="term" value="C:receptor complex"/>
    <property type="evidence" value="ECO:0000318"/>
    <property type="project" value="GO_Central"/>
</dbReference>
<dbReference type="Pfam" id="PF00041">
    <property type="entry name" value="fn3"/>
    <property type="match status" value="39"/>
</dbReference>
<feature type="domain" description="Fibronectin type-III" evidence="17">
    <location>
        <begin position="2121"/>
        <end position="2210"/>
    </location>
</feature>
<keyword evidence="8 13" id="KW-1133">Transmembrane helix</keyword>
<evidence type="ECO:0000259" key="15">
    <source>
        <dbReference type="PROSITE" id="PS50055"/>
    </source>
</evidence>
<feature type="domain" description="Fibronectin type-III" evidence="17">
    <location>
        <begin position="3034"/>
        <end position="3125"/>
    </location>
</feature>
<dbReference type="Gene3D" id="2.60.40.10">
    <property type="entry name" value="Immunoglobulins"/>
    <property type="match status" value="38"/>
</dbReference>
<feature type="domain" description="Fibronectin type-III" evidence="17">
    <location>
        <begin position="1662"/>
        <end position="1753"/>
    </location>
</feature>
<reference evidence="19" key="1">
    <citation type="submission" date="2025-08" db="UniProtKB">
        <authorList>
            <consortium name="RefSeq"/>
        </authorList>
    </citation>
    <scope>IDENTIFICATION</scope>
    <source>
        <strain evidence="19">Nigerian</strain>
        <tissue evidence="19">Liver and blood</tissue>
    </source>
</reference>
<dbReference type="InterPro" id="IPR013783">
    <property type="entry name" value="Ig-like_fold"/>
</dbReference>
<dbReference type="InterPro" id="IPR000387">
    <property type="entry name" value="Tyr_Pase_dom"/>
</dbReference>
<proteinExistence type="inferred from homology"/>
<feature type="domain" description="Fibronectin type-III" evidence="17">
    <location>
        <begin position="3400"/>
        <end position="3491"/>
    </location>
</feature>
<dbReference type="SMART" id="SM00060">
    <property type="entry name" value="FN3"/>
    <property type="match status" value="40"/>
</dbReference>
<dbReference type="Gene3D" id="3.90.190.10">
    <property type="entry name" value="Protein tyrosine phosphatase superfamily"/>
    <property type="match status" value="1"/>
</dbReference>
<feature type="domain" description="Fibronectin type-III" evidence="17">
    <location>
        <begin position="2760"/>
        <end position="2851"/>
    </location>
</feature>
<dbReference type="SUPFAM" id="SSF52799">
    <property type="entry name" value="(Phosphotyrosine protein) phosphatases II"/>
    <property type="match status" value="1"/>
</dbReference>
<feature type="domain" description="Fibronectin type-III" evidence="17">
    <location>
        <begin position="1023"/>
        <end position="1112"/>
    </location>
</feature>
<evidence type="ECO:0000259" key="16">
    <source>
        <dbReference type="PROSITE" id="PS50056"/>
    </source>
</evidence>
<dbReference type="InterPro" id="IPR041201">
    <property type="entry name" value="PTPRJ_TM"/>
</dbReference>
<keyword evidence="7" id="KW-0904">Protein phosphatase</keyword>
<dbReference type="InterPro" id="IPR016130">
    <property type="entry name" value="Tyr_Pase_AS"/>
</dbReference>
<feature type="domain" description="Fibronectin type-III" evidence="17">
    <location>
        <begin position="474"/>
        <end position="563"/>
    </location>
</feature>
<feature type="domain" description="Fibronectin type-III" evidence="17">
    <location>
        <begin position="108"/>
        <end position="197"/>
    </location>
</feature>
<evidence type="ECO:0000259" key="17">
    <source>
        <dbReference type="PROSITE" id="PS50853"/>
    </source>
</evidence>
<feature type="domain" description="Fibronectin type-III" evidence="17">
    <location>
        <begin position="1113"/>
        <end position="1204"/>
    </location>
</feature>
<gene>
    <name evidence="19 20" type="primary">LOC101734942</name>
</gene>
<dbReference type="FunFam" id="3.90.190.10:FF:000009">
    <property type="entry name" value="Receptor-type tyrosine-protein phosphatase beta"/>
    <property type="match status" value="1"/>
</dbReference>
<feature type="domain" description="Fibronectin type-III" evidence="17">
    <location>
        <begin position="747"/>
        <end position="838"/>
    </location>
</feature>
<dbReference type="SMART" id="SM00404">
    <property type="entry name" value="PTPc_motif"/>
    <property type="match status" value="1"/>
</dbReference>
<protein>
    <recommendedName>
        <fullName evidence="2">protein-tyrosine-phosphatase</fullName>
        <ecNumber evidence="2">3.1.3.48</ecNumber>
    </recommendedName>
</protein>
<feature type="domain" description="Fibronectin type-III" evidence="17">
    <location>
        <begin position="1296"/>
        <end position="1387"/>
    </location>
</feature>
<keyword evidence="9 13" id="KW-0472">Membrane</keyword>
<feature type="domain" description="Fibronectin type-III" evidence="17">
    <location>
        <begin position="1206"/>
        <end position="1295"/>
    </location>
</feature>
<dbReference type="InterPro" id="IPR003961">
    <property type="entry name" value="FN3_dom"/>
</dbReference>
<dbReference type="KEGG" id="xtr:101734942"/>
<dbReference type="Xenbase" id="XB-GENE-29088163">
    <property type="gene designation" value="LOC101734942"/>
</dbReference>
<dbReference type="InterPro" id="IPR050713">
    <property type="entry name" value="RTP_Phos/Ushers"/>
</dbReference>
<feature type="domain" description="Fibronectin type-III" evidence="17">
    <location>
        <begin position="840"/>
        <end position="926"/>
    </location>
</feature>
<dbReference type="AGR" id="Xenbase:XB-GENE-29088163"/>
<dbReference type="PANTHER" id="PTHR46957">
    <property type="entry name" value="CYTOKINE RECEPTOR"/>
    <property type="match status" value="1"/>
</dbReference>
<feature type="domain" description="Fibronectin type-III" evidence="17">
    <location>
        <begin position="2028"/>
        <end position="2119"/>
    </location>
</feature>
<feature type="domain" description="Fibronectin type-III" evidence="17">
    <location>
        <begin position="564"/>
        <end position="655"/>
    </location>
</feature>
<dbReference type="CDD" id="cd12087">
    <property type="entry name" value="TM_EGFR-like"/>
    <property type="match status" value="1"/>
</dbReference>
<keyword evidence="5" id="KW-0677">Repeat</keyword>
<dbReference type="OMA" id="LNWIEPK"/>
<feature type="domain" description="Fibronectin type-III" evidence="17">
    <location>
        <begin position="927"/>
        <end position="1021"/>
    </location>
</feature>
<keyword evidence="6" id="KW-0378">Hydrolase</keyword>
<dbReference type="InterPro" id="IPR000242">
    <property type="entry name" value="PTP_cat"/>
</dbReference>
<dbReference type="PROSITE" id="PS50055">
    <property type="entry name" value="TYR_PHOSPHATASE_PTP"/>
    <property type="match status" value="1"/>
</dbReference>
<evidence type="ECO:0000256" key="13">
    <source>
        <dbReference type="SAM" id="Phobius"/>
    </source>
</evidence>
<feature type="domain" description="Fibronectin type-III" evidence="17">
    <location>
        <begin position="1755"/>
        <end position="1844"/>
    </location>
</feature>
<evidence type="ECO:0000256" key="10">
    <source>
        <dbReference type="ARBA" id="ARBA00023180"/>
    </source>
</evidence>
<feature type="domain" description="Tyrosine-protein phosphatase" evidence="15">
    <location>
        <begin position="3899"/>
        <end position="4156"/>
    </location>
</feature>
<evidence type="ECO:0000256" key="5">
    <source>
        <dbReference type="ARBA" id="ARBA00022737"/>
    </source>
</evidence>
<dbReference type="PROSITE" id="PS50853">
    <property type="entry name" value="FN3"/>
    <property type="match status" value="38"/>
</dbReference>
<feature type="domain" description="Fibronectin type-III" evidence="17">
    <location>
        <begin position="3310"/>
        <end position="3399"/>
    </location>
</feature>
<dbReference type="GO" id="GO:0016020">
    <property type="term" value="C:membrane"/>
    <property type="evidence" value="ECO:0007669"/>
    <property type="project" value="UniProtKB-SubCell"/>
</dbReference>
<dbReference type="PANTHER" id="PTHR46957:SF5">
    <property type="entry name" value="PROTEIN-TYROSINE-PHOSPHATASE"/>
    <property type="match status" value="1"/>
</dbReference>
<feature type="signal peptide" evidence="14">
    <location>
        <begin position="1"/>
        <end position="22"/>
    </location>
</feature>
<feature type="domain" description="Fibronectin type-III" evidence="17">
    <location>
        <begin position="2394"/>
        <end position="2485"/>
    </location>
</feature>
<dbReference type="PRINTS" id="PR00700">
    <property type="entry name" value="PRTYPHPHTASE"/>
</dbReference>
<dbReference type="RefSeq" id="XP_031756164.1">
    <property type="nucleotide sequence ID" value="XM_031900304.1"/>
</dbReference>
<feature type="domain" description="Fibronectin type-III" evidence="17">
    <location>
        <begin position="198"/>
        <end position="289"/>
    </location>
</feature>
<evidence type="ECO:0000256" key="2">
    <source>
        <dbReference type="ARBA" id="ARBA00013064"/>
    </source>
</evidence>
<accession>A0A8J1JE62</accession>
<evidence type="ECO:0000256" key="9">
    <source>
        <dbReference type="ARBA" id="ARBA00023136"/>
    </source>
</evidence>
<dbReference type="Pfam" id="PF18861">
    <property type="entry name" value="PTP_tm"/>
    <property type="match status" value="1"/>
</dbReference>
<dbReference type="GO" id="GO:0004725">
    <property type="term" value="F:protein tyrosine phosphatase activity"/>
    <property type="evidence" value="ECO:0007669"/>
    <property type="project" value="UniProtKB-EC"/>
</dbReference>
<evidence type="ECO:0000256" key="11">
    <source>
        <dbReference type="ARBA" id="ARBA00025789"/>
    </source>
</evidence>
<dbReference type="PROSITE" id="PS00383">
    <property type="entry name" value="TYR_PHOSPHATASE_1"/>
    <property type="match status" value="1"/>
</dbReference>
<comment type="similarity">
    <text evidence="11">Belongs to the protein-tyrosine phosphatase family. Receptor class 3 subfamily.</text>
</comment>
<keyword evidence="3 13" id="KW-0812">Transmembrane</keyword>
<feature type="domain" description="Fibronectin type-III" evidence="17">
    <location>
        <begin position="2577"/>
        <end position="2668"/>
    </location>
</feature>
<dbReference type="InterPro" id="IPR036116">
    <property type="entry name" value="FN3_sf"/>
</dbReference>
<dbReference type="EC" id="3.1.3.48" evidence="2"/>
<dbReference type="OrthoDB" id="10253954at2759"/>
<feature type="domain" description="Fibronectin type-III" evidence="17">
    <location>
        <begin position="3127"/>
        <end position="3216"/>
    </location>
</feature>
<feature type="domain" description="Fibronectin type-III" evidence="17">
    <location>
        <begin position="1479"/>
        <end position="1570"/>
    </location>
</feature>
<feature type="domain" description="Fibronectin type-III" evidence="17">
    <location>
        <begin position="2944"/>
        <end position="3033"/>
    </location>
</feature>
<evidence type="ECO:0000313" key="19">
    <source>
        <dbReference type="RefSeq" id="XP_031756164.1"/>
    </source>
</evidence>